<dbReference type="Gene3D" id="3.50.50.60">
    <property type="entry name" value="FAD/NAD(P)-binding domain"/>
    <property type="match status" value="1"/>
</dbReference>
<keyword evidence="5 6" id="KW-0520">NAD</keyword>
<evidence type="ECO:0000256" key="3">
    <source>
        <dbReference type="ARBA" id="ARBA00022977"/>
    </source>
</evidence>
<dbReference type="GO" id="GO:0016763">
    <property type="term" value="F:pentosyltransferase activity"/>
    <property type="evidence" value="ECO:0007669"/>
    <property type="project" value="UniProtKB-UniRule"/>
</dbReference>
<dbReference type="NCBIfam" id="TIGR00292">
    <property type="entry name" value="sulfide-dependent adenosine diphosphate thiazole synthase"/>
    <property type="match status" value="1"/>
</dbReference>
<evidence type="ECO:0000313" key="8">
    <source>
        <dbReference type="Proteomes" id="UP000068196"/>
    </source>
</evidence>
<dbReference type="Pfam" id="PF01946">
    <property type="entry name" value="Thi4"/>
    <property type="match status" value="1"/>
</dbReference>
<accession>A0A0U5BWM4</accession>
<dbReference type="GO" id="GO:0052837">
    <property type="term" value="P:thiazole biosynthetic process"/>
    <property type="evidence" value="ECO:0007669"/>
    <property type="project" value="UniProtKB-UniRule"/>
</dbReference>
<feature type="binding site" description="in other chain" evidence="6">
    <location>
        <position position="124"/>
    </location>
    <ligand>
        <name>NAD(+)</name>
        <dbReference type="ChEBI" id="CHEBI:57540"/>
        <note>ligand shared between two adjacent protomers</note>
    </ligand>
</feature>
<dbReference type="PATRIC" id="fig|1653476.3.peg.673"/>
<comment type="pathway">
    <text evidence="6">Cofactor biosynthesis; thiamine diphosphate biosynthesis.</text>
</comment>
<dbReference type="InterPro" id="IPR036188">
    <property type="entry name" value="FAD/NAD-bd_sf"/>
</dbReference>
<reference evidence="8" key="2">
    <citation type="journal article" date="2016" name="Int. J. Syst. Evol. Microbiol.">
        <title>Caldimicrobium thiodismutans sp. nov., a sulfur-disproportionating bacterium isolated from a hot spring.</title>
        <authorList>
            <person name="Kojima H."/>
            <person name="Umezawa K."/>
            <person name="Fukui M."/>
        </authorList>
    </citation>
    <scope>NUCLEOTIDE SEQUENCE [LARGE SCALE GENOMIC DNA]</scope>
    <source>
        <strain evidence="8">TF1</strain>
    </source>
</reference>
<comment type="cofactor">
    <cofactor evidence="6">
        <name>Fe(2+)</name>
        <dbReference type="ChEBI" id="CHEBI:29033"/>
    </cofactor>
</comment>
<gene>
    <name evidence="6" type="primary">thi4</name>
    <name evidence="7" type="ORF">THC_0653</name>
</gene>
<keyword evidence="3 6" id="KW-0784">Thiamine biosynthesis</keyword>
<evidence type="ECO:0000256" key="1">
    <source>
        <dbReference type="ARBA" id="ARBA00022679"/>
    </source>
</evidence>
<dbReference type="HAMAP" id="MF_00304">
    <property type="entry name" value="Thi4"/>
    <property type="match status" value="1"/>
</dbReference>
<dbReference type="GO" id="GO:0009229">
    <property type="term" value="P:thiamine diphosphate biosynthetic process"/>
    <property type="evidence" value="ECO:0007669"/>
    <property type="project" value="UniProtKB-UniRule"/>
</dbReference>
<dbReference type="GO" id="GO:0005506">
    <property type="term" value="F:iron ion binding"/>
    <property type="evidence" value="ECO:0007669"/>
    <property type="project" value="UniProtKB-UniRule"/>
</dbReference>
<dbReference type="GO" id="GO:0009228">
    <property type="term" value="P:thiamine biosynthetic process"/>
    <property type="evidence" value="ECO:0007669"/>
    <property type="project" value="UniProtKB-KW"/>
</dbReference>
<dbReference type="OrthoDB" id="9777740at2"/>
<dbReference type="AlphaFoldDB" id="A0A0U5BWM4"/>
<protein>
    <recommendedName>
        <fullName evidence="6">Thiamine thiazole synthase</fullName>
        <ecNumber evidence="6">2.4.2.59</ecNumber>
    </recommendedName>
</protein>
<feature type="binding site" description="in other chain" evidence="6">
    <location>
        <position position="60"/>
    </location>
    <ligand>
        <name>NAD(+)</name>
        <dbReference type="ChEBI" id="CHEBI:57540"/>
        <note>ligand shared between two adjacent protomers</note>
    </ligand>
</feature>
<name>A0A0U5BWM4_9BACT</name>
<dbReference type="KEGG" id="cthi:THC_0653"/>
<comment type="similarity">
    <text evidence="6">Belongs to the THI4 family.</text>
</comment>
<evidence type="ECO:0000313" key="7">
    <source>
        <dbReference type="EMBL" id="BAU23045.1"/>
    </source>
</evidence>
<dbReference type="PANTHER" id="PTHR43422:SF3">
    <property type="entry name" value="THIAMINE THIAZOLE SYNTHASE"/>
    <property type="match status" value="1"/>
</dbReference>
<feature type="binding site" evidence="6">
    <location>
        <begin position="152"/>
        <end position="154"/>
    </location>
    <ligand>
        <name>NAD(+)</name>
        <dbReference type="ChEBI" id="CHEBI:57540"/>
        <note>ligand shared between two adjacent protomers</note>
    </ligand>
</feature>
<comment type="function">
    <text evidence="6">Involved in the biosynthesis of the thiazole moiety of thiamine. Catalyzes the conversion of NAD and glycine to adenosine diphosphate 5-(2-hydroxyethyl)-4-methylthiazole-2-carboxylate (ADT), an adenylated thiazole intermediate, using free sulfide as a source of sulfur.</text>
</comment>
<keyword evidence="4 6" id="KW-0408">Iron</keyword>
<dbReference type="STRING" id="1653476.THC_0653"/>
<dbReference type="EMBL" id="AP014945">
    <property type="protein sequence ID" value="BAU23045.1"/>
    <property type="molecule type" value="Genomic_DNA"/>
</dbReference>
<dbReference type="EC" id="2.4.2.59" evidence="6"/>
<dbReference type="PANTHER" id="PTHR43422">
    <property type="entry name" value="THIAMINE THIAZOLE SYNTHASE"/>
    <property type="match status" value="1"/>
</dbReference>
<evidence type="ECO:0000256" key="5">
    <source>
        <dbReference type="ARBA" id="ARBA00023027"/>
    </source>
</evidence>
<comment type="caution">
    <text evidence="6">Lacks conserved residue(s) required for the propagation of feature annotation.</text>
</comment>
<dbReference type="UniPathway" id="UPA00060"/>
<comment type="catalytic activity">
    <reaction evidence="6">
        <text>hydrogen sulfide + glycine + NAD(+) = ADP-5-ethyl-4-methylthiazole-2-carboxylate + nicotinamide + 3 H2O + H(+)</text>
        <dbReference type="Rhea" id="RHEA:55704"/>
        <dbReference type="ChEBI" id="CHEBI:15377"/>
        <dbReference type="ChEBI" id="CHEBI:15378"/>
        <dbReference type="ChEBI" id="CHEBI:17154"/>
        <dbReference type="ChEBI" id="CHEBI:29919"/>
        <dbReference type="ChEBI" id="CHEBI:57305"/>
        <dbReference type="ChEBI" id="CHEBI:57540"/>
        <dbReference type="ChEBI" id="CHEBI:139151"/>
        <dbReference type="EC" id="2.4.2.59"/>
    </reaction>
</comment>
<feature type="binding site" description="in other chain" evidence="6">
    <location>
        <position position="169"/>
    </location>
    <ligand>
        <name>Fe cation</name>
        <dbReference type="ChEBI" id="CHEBI:24875"/>
        <note>ligand shared between two adjacent protomers</note>
    </ligand>
</feature>
<reference evidence="7 8" key="1">
    <citation type="journal article" date="2016" name="Int. J. Syst. Evol. Microbiol.">
        <title>Caldimicrobium thiodismutans sp. nov., a sulfur-disproportionating bacterium isolated from a hot spring, and emended description of the genus Caldimicrobium.</title>
        <authorList>
            <person name="Kojima H."/>
            <person name="Umezawa K."/>
            <person name="Fukui M."/>
        </authorList>
    </citation>
    <scope>NUCLEOTIDE SEQUENCE [LARGE SCALE GENOMIC DNA]</scope>
    <source>
        <strain evidence="7 8">TF1</strain>
    </source>
</reference>
<feature type="binding site" description="in other chain" evidence="6">
    <location>
        <position position="33"/>
    </location>
    <ligand>
        <name>NAD(+)</name>
        <dbReference type="ChEBI" id="CHEBI:57540"/>
        <note>ligand shared between two adjacent protomers</note>
    </ligand>
</feature>
<feature type="binding site" description="in other chain" evidence="6">
    <location>
        <position position="219"/>
    </location>
    <ligand>
        <name>NAD(+)</name>
        <dbReference type="ChEBI" id="CHEBI:57540"/>
        <note>ligand shared between two adjacent protomers</note>
    </ligand>
</feature>
<feature type="binding site" evidence="6">
    <location>
        <position position="154"/>
    </location>
    <ligand>
        <name>Fe cation</name>
        <dbReference type="ChEBI" id="CHEBI:24875"/>
        <note>ligand shared between two adjacent protomers</note>
    </ligand>
</feature>
<keyword evidence="2 6" id="KW-0479">Metal-binding</keyword>
<dbReference type="Proteomes" id="UP000068196">
    <property type="component" value="Chromosome"/>
</dbReference>
<evidence type="ECO:0000256" key="4">
    <source>
        <dbReference type="ARBA" id="ARBA00023004"/>
    </source>
</evidence>
<keyword evidence="8" id="KW-1185">Reference proteome</keyword>
<feature type="binding site" evidence="6">
    <location>
        <position position="229"/>
    </location>
    <ligand>
        <name>glycine</name>
        <dbReference type="ChEBI" id="CHEBI:57305"/>
    </ligand>
</feature>
<keyword evidence="1 6" id="KW-0808">Transferase</keyword>
<evidence type="ECO:0000256" key="2">
    <source>
        <dbReference type="ARBA" id="ARBA00022723"/>
    </source>
</evidence>
<evidence type="ECO:0000256" key="6">
    <source>
        <dbReference type="HAMAP-Rule" id="MF_00304"/>
    </source>
</evidence>
<dbReference type="PRINTS" id="PR00368">
    <property type="entry name" value="FADPNR"/>
</dbReference>
<proteinExistence type="inferred from homology"/>
<comment type="subunit">
    <text evidence="6">Homooctamer; tetramer of dimers.</text>
</comment>
<dbReference type="InterPro" id="IPR002922">
    <property type="entry name" value="Thi4_fam"/>
</dbReference>
<dbReference type="SUPFAM" id="SSF51905">
    <property type="entry name" value="FAD/NAD(P)-binding domain"/>
    <property type="match status" value="1"/>
</dbReference>
<organism evidence="7 8">
    <name type="scientific">Caldimicrobium thiodismutans</name>
    <dbReference type="NCBI Taxonomy" id="1653476"/>
    <lineage>
        <taxon>Bacteria</taxon>
        <taxon>Pseudomonadati</taxon>
        <taxon>Thermodesulfobacteriota</taxon>
        <taxon>Thermodesulfobacteria</taxon>
        <taxon>Thermodesulfobacteriales</taxon>
        <taxon>Thermodesulfobacteriaceae</taxon>
        <taxon>Caldimicrobium</taxon>
    </lineage>
</organism>
<dbReference type="InterPro" id="IPR022828">
    <property type="entry name" value="Thi4_prok"/>
</dbReference>
<sequence>MELQINQAIIREGMRDLEDFSDVDVLIAGAGPSGLTAAKYLAERGFKVLIYERRLSFGGGIGGGGNMIPKIVVQTEALPIVEDFKIRAKKVENGFFTIDPAELIAKLATGALDAGAKIFLGVNVDDVIVRDAPPRVVGVLWHWTAIQLSGLHVDPLYTHCKALVDATGHDAELIAIAGRKNPELGIEMAGEKSNWSEVSERLVVEHTGRVAQGLYVTGIAVCAVYGLPRMGPIFGGMLMSGKKLAEIIEKDLKNASKGKGKGKKAG</sequence>
<dbReference type="RefSeq" id="WP_068513250.1">
    <property type="nucleotide sequence ID" value="NZ_AP014945.1"/>
</dbReference>
<feature type="binding site" description="in other chain" evidence="6">
    <location>
        <begin position="52"/>
        <end position="53"/>
    </location>
    <ligand>
        <name>NAD(+)</name>
        <dbReference type="ChEBI" id="CHEBI:57540"/>
        <note>ligand shared between two adjacent protomers</note>
    </ligand>
</feature>